<dbReference type="HAMAP" id="MF_01207">
    <property type="entry name" value="MsrQ"/>
    <property type="match status" value="1"/>
</dbReference>
<feature type="transmembrane region" description="Helical" evidence="8">
    <location>
        <begin position="48"/>
        <end position="67"/>
    </location>
</feature>
<comment type="caution">
    <text evidence="10">The sequence shown here is derived from an EMBL/GenBank/DDBJ whole genome shotgun (WGS) entry which is preliminary data.</text>
</comment>
<comment type="cofactor">
    <cofactor evidence="8">
        <name>heme b</name>
        <dbReference type="ChEBI" id="CHEBI:60344"/>
    </cofactor>
    <text evidence="8">Binds 1 heme b (iron(II)-protoporphyrin IX) group per subunit.</text>
</comment>
<evidence type="ECO:0000256" key="4">
    <source>
        <dbReference type="ARBA" id="ARBA00022692"/>
    </source>
</evidence>
<dbReference type="Proteomes" id="UP000283087">
    <property type="component" value="Unassembled WGS sequence"/>
</dbReference>
<evidence type="ECO:0000256" key="6">
    <source>
        <dbReference type="ARBA" id="ARBA00023004"/>
    </source>
</evidence>
<dbReference type="Pfam" id="PF01794">
    <property type="entry name" value="Ferric_reduct"/>
    <property type="match status" value="1"/>
</dbReference>
<proteinExistence type="inferred from homology"/>
<feature type="transmembrane region" description="Helical" evidence="8">
    <location>
        <begin position="115"/>
        <end position="136"/>
    </location>
</feature>
<keyword evidence="4 8" id="KW-0812">Transmembrane</keyword>
<protein>
    <recommendedName>
        <fullName evidence="8">Protein-methionine-sulfoxide reductase heme-binding subunit MsrQ</fullName>
    </recommendedName>
    <alternativeName>
        <fullName evidence="8">Flavocytochrome MsrQ</fullName>
    </alternativeName>
</protein>
<dbReference type="GO" id="GO:0005886">
    <property type="term" value="C:plasma membrane"/>
    <property type="evidence" value="ECO:0007669"/>
    <property type="project" value="UniProtKB-SubCell"/>
</dbReference>
<evidence type="ECO:0000256" key="3">
    <source>
        <dbReference type="ARBA" id="ARBA00022617"/>
    </source>
</evidence>
<comment type="subunit">
    <text evidence="8">Heterodimer of a catalytic subunit (MsrP) and a heme-binding subunit (MsrQ).</text>
</comment>
<dbReference type="AlphaFoldDB" id="A0A430KLA3"/>
<feature type="transmembrane region" description="Helical" evidence="8">
    <location>
        <begin position="148"/>
        <end position="165"/>
    </location>
</feature>
<dbReference type="GO" id="GO:0046872">
    <property type="term" value="F:metal ion binding"/>
    <property type="evidence" value="ECO:0007669"/>
    <property type="project" value="UniProtKB-KW"/>
</dbReference>
<comment type="caution">
    <text evidence="8">Lacks conserved residue(s) required for the propagation of feature annotation.</text>
</comment>
<dbReference type="PANTHER" id="PTHR36964">
    <property type="entry name" value="PROTEIN-METHIONINE-SULFOXIDE REDUCTASE HEME-BINDING SUBUNIT MSRQ"/>
    <property type="match status" value="1"/>
</dbReference>
<comment type="cofactor">
    <cofactor evidence="8">
        <name>FMN</name>
        <dbReference type="ChEBI" id="CHEBI:58210"/>
    </cofactor>
    <text evidence="8">Binds 1 FMN per subunit.</text>
</comment>
<reference evidence="10 11" key="1">
    <citation type="submission" date="2018-11" db="EMBL/GenBank/DDBJ databases">
        <title>The draft genome sequence of Amphritea opalescens ANRC-JH13T.</title>
        <authorList>
            <person name="Fang Z."/>
            <person name="Zhang Y."/>
            <person name="Han X."/>
        </authorList>
    </citation>
    <scope>NUCLEOTIDE SEQUENCE [LARGE SCALE GENOMIC DNA]</scope>
    <source>
        <strain evidence="10 11">ANRC-JH13</strain>
    </source>
</reference>
<keyword evidence="7 8" id="KW-0472">Membrane</keyword>
<dbReference type="GO" id="GO:0010181">
    <property type="term" value="F:FMN binding"/>
    <property type="evidence" value="ECO:0007669"/>
    <property type="project" value="UniProtKB-UniRule"/>
</dbReference>
<evidence type="ECO:0000256" key="8">
    <source>
        <dbReference type="HAMAP-Rule" id="MF_01207"/>
    </source>
</evidence>
<comment type="similarity">
    <text evidence="8">Belongs to the MsrQ family.</text>
</comment>
<feature type="domain" description="Ferric oxidoreductase" evidence="9">
    <location>
        <begin position="47"/>
        <end position="159"/>
    </location>
</feature>
<feature type="transmembrane region" description="Helical" evidence="8">
    <location>
        <begin position="79"/>
        <end position="103"/>
    </location>
</feature>
<keyword evidence="8" id="KW-0479">Metal-binding</keyword>
<keyword evidence="8" id="KW-1003">Cell membrane</keyword>
<evidence type="ECO:0000256" key="7">
    <source>
        <dbReference type="ARBA" id="ARBA00023136"/>
    </source>
</evidence>
<keyword evidence="6 8" id="KW-0408">Iron</keyword>
<keyword evidence="8" id="KW-0285">Flavoprotein</keyword>
<dbReference type="GO" id="GO:0009055">
    <property type="term" value="F:electron transfer activity"/>
    <property type="evidence" value="ECO:0007669"/>
    <property type="project" value="UniProtKB-UniRule"/>
</dbReference>
<keyword evidence="11" id="KW-1185">Reference proteome</keyword>
<dbReference type="InterPro" id="IPR022837">
    <property type="entry name" value="MsrQ-like"/>
</dbReference>
<dbReference type="GO" id="GO:0030091">
    <property type="term" value="P:protein repair"/>
    <property type="evidence" value="ECO:0007669"/>
    <property type="project" value="UniProtKB-UniRule"/>
</dbReference>
<dbReference type="InterPro" id="IPR013130">
    <property type="entry name" value="Fe3_Rdtase_TM_dom"/>
</dbReference>
<keyword evidence="3 8" id="KW-0349">Heme</keyword>
<comment type="function">
    <text evidence="8">Part of the MsrPQ system that repairs oxidized periplasmic proteins containing methionine sulfoxide residues (Met-O), using respiratory chain electrons. Thus protects these proteins from oxidative-stress damage caused by reactive species of oxygen and chlorine generated by the host defense mechanisms. MsrPQ is essential for the maintenance of envelope integrity under bleach stress, rescuing a wide series of structurally unrelated periplasmic proteins from methionine oxidation. MsrQ provides electrons for reduction to the reductase catalytic subunit MsrP, using the quinone pool of the respiratory chain.</text>
</comment>
<keyword evidence="2 8" id="KW-0813">Transport</keyword>
<dbReference type="EMBL" id="RQXW01000031">
    <property type="protein sequence ID" value="RTE64258.1"/>
    <property type="molecule type" value="Genomic_DNA"/>
</dbReference>
<dbReference type="RefSeq" id="WP_126160107.1">
    <property type="nucleotide sequence ID" value="NZ_RQXW01000031.1"/>
</dbReference>
<sequence>MSALQRKGWIRWSVFLLLLLPLILLIQRLLNGDLGADPAKFIVKELGYWSLCWLWLTLSVTPARIYLGWRWLTSYRRMFGLFAFFYAVLHLLAFATFLLGWRWDSLITELTKRPYIIVGSLALLCMLPLAITSTKGMQRKLGKDWKRLHSLIYPISILVMLHYTLQIRSDFSQQLIFAVLLVVLLGCRIYRKRRP</sequence>
<dbReference type="GO" id="GO:0020037">
    <property type="term" value="F:heme binding"/>
    <property type="evidence" value="ECO:0007669"/>
    <property type="project" value="UniProtKB-UniRule"/>
</dbReference>
<accession>A0A430KLA3</accession>
<dbReference type="GO" id="GO:0016679">
    <property type="term" value="F:oxidoreductase activity, acting on diphenols and related substances as donors"/>
    <property type="evidence" value="ECO:0007669"/>
    <property type="project" value="TreeGrafter"/>
</dbReference>
<name>A0A430KLA3_9GAMM</name>
<evidence type="ECO:0000313" key="11">
    <source>
        <dbReference type="Proteomes" id="UP000283087"/>
    </source>
</evidence>
<evidence type="ECO:0000256" key="2">
    <source>
        <dbReference type="ARBA" id="ARBA00022448"/>
    </source>
</evidence>
<keyword evidence="8" id="KW-0288">FMN</keyword>
<keyword evidence="8" id="KW-0249">Electron transport</keyword>
<organism evidence="10 11">
    <name type="scientific">Amphritea opalescens</name>
    <dbReference type="NCBI Taxonomy" id="2490544"/>
    <lineage>
        <taxon>Bacteria</taxon>
        <taxon>Pseudomonadati</taxon>
        <taxon>Pseudomonadota</taxon>
        <taxon>Gammaproteobacteria</taxon>
        <taxon>Oceanospirillales</taxon>
        <taxon>Oceanospirillaceae</taxon>
        <taxon>Amphritea</taxon>
    </lineage>
</organism>
<evidence type="ECO:0000313" key="10">
    <source>
        <dbReference type="EMBL" id="RTE64258.1"/>
    </source>
</evidence>
<evidence type="ECO:0000256" key="1">
    <source>
        <dbReference type="ARBA" id="ARBA00004141"/>
    </source>
</evidence>
<gene>
    <name evidence="8" type="primary">msrQ</name>
    <name evidence="10" type="ORF">EH243_18325</name>
</gene>
<dbReference type="PANTHER" id="PTHR36964:SF1">
    <property type="entry name" value="PROTEIN-METHIONINE-SULFOXIDE REDUCTASE HEME-BINDING SUBUNIT MSRQ"/>
    <property type="match status" value="1"/>
</dbReference>
<comment type="subcellular location">
    <subcellularLocation>
        <location evidence="8">Cell membrane</location>
        <topology evidence="8">Multi-pass membrane protein</topology>
    </subcellularLocation>
    <subcellularLocation>
        <location evidence="1">Membrane</location>
        <topology evidence="1">Multi-pass membrane protein</topology>
    </subcellularLocation>
</comment>
<feature type="transmembrane region" description="Helical" evidence="8">
    <location>
        <begin position="171"/>
        <end position="190"/>
    </location>
</feature>
<keyword evidence="5 8" id="KW-1133">Transmembrane helix</keyword>
<evidence type="ECO:0000256" key="5">
    <source>
        <dbReference type="ARBA" id="ARBA00022989"/>
    </source>
</evidence>
<dbReference type="OrthoDB" id="9788328at2"/>
<evidence type="ECO:0000259" key="9">
    <source>
        <dbReference type="Pfam" id="PF01794"/>
    </source>
</evidence>